<sequence length="786" mass="89181">MFCPKILSFVPSSEPWVGSESLDASGDIPTIDDWYLLTNTVLAERLVIERRRQLEKVVGQYKTLLHFVGWCYLEQVVFKTSKYKGEFNTFPFLVERFFAAFDLEAPQYEVLPMQSDCLSDFFDVGCVDLPLPIEEDTISLPSDFHRSISSLSYPSCGSSSMESGRTSSGGPESTSSDVCHEIYNAGPVDPMPQCSRRWSDYTSEEDECELVPLSGDTLPRGEIPNEIVSVSATVNRCLESSYMSTDIPDLGRFIEEPVEFDGFDRVVAVNDWWSGMKLVPNLGIPDDSDVIFSGILSSAPEVMQSAIDEFLPLHHQIDDRFFQEIVETSDISLELENCSFDLSSFKSWSSHESGCCSSLNSGMTSTRTNTFREAALAIKKRNMNVPAISSSCDIGKVSDDVVEKFFSRIIDVDKLIGLPIIGHGELAWFADYLKGKPVNEDMFVDPICLVSMDKYRHMVKSQLKPVEDNSLAFERPLPATITYHDKGKVMSTSPLFLALMNRLLMSLKSKISIPTGKFHQLFSLDAQVFDSVLEWKEIDFSKFDKSQQELHHEVQKKIFLRLGLPRDFCDTWFTSHVRSHISDPSGLRFSVNFQRRTGDAVTYLGNTVVTLAVLSYVYDLSDPNVLMVVASGDDSLIGSYRPLDRSREHLCSTLFNFEAKFPHNQPFICSKFLLTMPTKSGGRRVVAVPNPLKLLIKLGIRNLQEDQFDAWYTSWIDLIHYFNDEHLISVVAEMCSYRYLRKPSMFLKPAMCSFNNVFANKTKLMKFLFPSMVLRKDKRKRPPRKR</sequence>
<feature type="region of interest" description="Disordered" evidence="10">
    <location>
        <begin position="159"/>
        <end position="178"/>
    </location>
</feature>
<evidence type="ECO:0000256" key="6">
    <source>
        <dbReference type="ARBA" id="ARBA00022679"/>
    </source>
</evidence>
<dbReference type="InterPro" id="IPR043502">
    <property type="entry name" value="DNA/RNA_pol_sf"/>
</dbReference>
<evidence type="ECO:0000256" key="3">
    <source>
        <dbReference type="ARBA" id="ARBA00012494"/>
    </source>
</evidence>
<dbReference type="GO" id="GO:0039690">
    <property type="term" value="P:positive stranded viral RNA replication"/>
    <property type="evidence" value="ECO:0007669"/>
    <property type="project" value="InterPro"/>
</dbReference>
<proteinExistence type="predicted"/>
<dbReference type="Proteomes" id="UP000203225">
    <property type="component" value="Genome"/>
</dbReference>
<dbReference type="OrthoDB" id="1284at10239"/>
<dbReference type="RefSeq" id="YP_164802.1">
    <property type="nucleotide sequence ID" value="NC_006567.1"/>
</dbReference>
<protein>
    <recommendedName>
        <fullName evidence="4">RNA-directed RNA polymerase 2a</fullName>
        <ecNumber evidence="3">2.7.7.48</ecNumber>
    </recommendedName>
</protein>
<dbReference type="GO" id="GO:0003968">
    <property type="term" value="F:RNA-directed RNA polymerase activity"/>
    <property type="evidence" value="ECO:0007669"/>
    <property type="project" value="UniProtKB-KW"/>
</dbReference>
<evidence type="ECO:0000256" key="2">
    <source>
        <dbReference type="ARBA" id="ARBA00011754"/>
    </source>
</evidence>
<evidence type="ECO:0000256" key="4">
    <source>
        <dbReference type="ARBA" id="ARBA00018640"/>
    </source>
</evidence>
<dbReference type="GeneID" id="5076021"/>
<feature type="domain" description="RdRp catalytic" evidence="11">
    <location>
        <begin position="533"/>
        <end position="647"/>
    </location>
</feature>
<reference evidence="13" key="1">
    <citation type="journal article" date="2005" name="J. Virol. Methods">
        <title>The use of reverse transcriptase for efficient first- and second-strand cDNA synthesis from single- and double-stranded RNA templates.</title>
        <authorList>
            <person name="Tzanetakis I.E."/>
            <person name="Keller K.E."/>
            <person name="Martin R.R."/>
        </authorList>
    </citation>
    <scope>NUCLEOTIDE SEQUENCE [LARGE SCALE GENOMIC DNA]</scope>
</reference>
<keyword evidence="8" id="KW-0547">Nucleotide-binding</keyword>
<evidence type="ECO:0000256" key="9">
    <source>
        <dbReference type="ARBA" id="ARBA00022953"/>
    </source>
</evidence>
<dbReference type="EMBL" id="AY707771">
    <property type="protein sequence ID" value="AAR24506.2"/>
    <property type="molecule type" value="Genomic_RNA"/>
</dbReference>
<evidence type="ECO:0000256" key="7">
    <source>
        <dbReference type="ARBA" id="ARBA00022695"/>
    </source>
</evidence>
<evidence type="ECO:0000256" key="1">
    <source>
        <dbReference type="ARBA" id="ARBA00002542"/>
    </source>
</evidence>
<dbReference type="GO" id="GO:0000166">
    <property type="term" value="F:nucleotide binding"/>
    <property type="evidence" value="ECO:0007669"/>
    <property type="project" value="UniProtKB-KW"/>
</dbReference>
<evidence type="ECO:0000259" key="11">
    <source>
        <dbReference type="PROSITE" id="PS50507"/>
    </source>
</evidence>
<reference evidence="12 13" key="2">
    <citation type="journal article" date="2005" name="Virus Res.">
        <title>New features in the genus Ilarvirus revealed by the nucleotide sequence of Fragaria chiloensis latent virus.</title>
        <authorList>
            <person name="Tzanetakis I.E."/>
            <person name="Martin R.R."/>
        </authorList>
    </citation>
    <scope>NUCLEOTIDE SEQUENCE [LARGE SCALE GENOMIC DNA]</scope>
    <source>
        <strain evidence="12">CFRA 9087</strain>
    </source>
</reference>
<organism evidence="12 13">
    <name type="scientific">Fragaria chiloensis latent virus</name>
    <dbReference type="NCBI Taxonomy" id="255238"/>
    <lineage>
        <taxon>Viruses</taxon>
        <taxon>Riboviria</taxon>
        <taxon>Orthornavirae</taxon>
        <taxon>Kitrinoviricota</taxon>
        <taxon>Alsuviricetes</taxon>
        <taxon>Martellivirales</taxon>
        <taxon>Bromoviridae</taxon>
        <taxon>Ilarvirus</taxon>
        <taxon>Ilarvirus FCILV</taxon>
    </lineage>
</organism>
<dbReference type="InterPro" id="IPR047309">
    <property type="entry name" value="Bromoviridae_RdRp"/>
</dbReference>
<keyword evidence="5 12" id="KW-0696">RNA-directed RNA polymerase</keyword>
<dbReference type="GO" id="GO:0006351">
    <property type="term" value="P:DNA-templated transcription"/>
    <property type="evidence" value="ECO:0007669"/>
    <property type="project" value="InterPro"/>
</dbReference>
<name>Q5VI74_9BROM</name>
<keyword evidence="13" id="KW-1185">Reference proteome</keyword>
<evidence type="ECO:0000256" key="10">
    <source>
        <dbReference type="SAM" id="MobiDB-lite"/>
    </source>
</evidence>
<evidence type="ECO:0000313" key="12">
    <source>
        <dbReference type="EMBL" id="AAR24506.2"/>
    </source>
</evidence>
<dbReference type="EC" id="2.7.7.48" evidence="3"/>
<keyword evidence="9" id="KW-0693">Viral RNA replication</keyword>
<keyword evidence="7" id="KW-0548">Nucleotidyltransferase</keyword>
<accession>Q5VI74</accession>
<comment type="subunit">
    <text evidence="2">Interacts with replication protein 1a.</text>
</comment>
<dbReference type="Pfam" id="PF00978">
    <property type="entry name" value="RdRP_2"/>
    <property type="match status" value="1"/>
</dbReference>
<evidence type="ECO:0000256" key="5">
    <source>
        <dbReference type="ARBA" id="ARBA00022484"/>
    </source>
</evidence>
<dbReference type="GO" id="GO:0003723">
    <property type="term" value="F:RNA binding"/>
    <property type="evidence" value="ECO:0007669"/>
    <property type="project" value="InterPro"/>
</dbReference>
<evidence type="ECO:0000313" key="13">
    <source>
        <dbReference type="Proteomes" id="UP000203225"/>
    </source>
</evidence>
<dbReference type="CDD" id="cd23252">
    <property type="entry name" value="Bromoviridae_RdRp"/>
    <property type="match status" value="1"/>
</dbReference>
<dbReference type="InterPro" id="IPR001788">
    <property type="entry name" value="RNA-dep_RNA_pol_alsuvir"/>
</dbReference>
<evidence type="ECO:0000256" key="8">
    <source>
        <dbReference type="ARBA" id="ARBA00022741"/>
    </source>
</evidence>
<dbReference type="SUPFAM" id="SSF56672">
    <property type="entry name" value="DNA/RNA polymerases"/>
    <property type="match status" value="1"/>
</dbReference>
<dbReference type="PROSITE" id="PS50507">
    <property type="entry name" value="RDRP_SSRNA_POS"/>
    <property type="match status" value="1"/>
</dbReference>
<keyword evidence="6" id="KW-0808">Transferase</keyword>
<dbReference type="InterPro" id="IPR007094">
    <property type="entry name" value="RNA-dir_pol_PSvirus"/>
</dbReference>
<comment type="function">
    <text evidence="1">RNA-dependent RNA polymerase which replicates the viral genome composed of 3 RNA segments, RNA1, RNA2 and RNA3.</text>
</comment>
<feature type="compositionally biased region" description="Low complexity" evidence="10">
    <location>
        <begin position="159"/>
        <end position="170"/>
    </location>
</feature>
<dbReference type="KEGG" id="vg:5076021"/>